<reference evidence="2" key="2">
    <citation type="submission" date="2020-09" db="EMBL/GenBank/DDBJ databases">
        <authorList>
            <person name="Sun Q."/>
            <person name="Ohkuma M."/>
        </authorList>
    </citation>
    <scope>NUCLEOTIDE SEQUENCE</scope>
    <source>
        <strain evidence="2">JCM 4125</strain>
    </source>
</reference>
<feature type="transmembrane region" description="Helical" evidence="1">
    <location>
        <begin position="58"/>
        <end position="76"/>
    </location>
</feature>
<organism evidence="2 3">
    <name type="scientific">Streptomyces phaeofaciens</name>
    <dbReference type="NCBI Taxonomy" id="68254"/>
    <lineage>
        <taxon>Bacteria</taxon>
        <taxon>Bacillati</taxon>
        <taxon>Actinomycetota</taxon>
        <taxon>Actinomycetes</taxon>
        <taxon>Kitasatosporales</taxon>
        <taxon>Streptomycetaceae</taxon>
        <taxon>Streptomyces</taxon>
    </lineage>
</organism>
<comment type="caution">
    <text evidence="2">The sequence shown here is derived from an EMBL/GenBank/DDBJ whole genome shotgun (WGS) entry which is preliminary data.</text>
</comment>
<keyword evidence="1" id="KW-0812">Transmembrane</keyword>
<feature type="transmembrane region" description="Helical" evidence="1">
    <location>
        <begin position="127"/>
        <end position="145"/>
    </location>
</feature>
<dbReference type="AlphaFoldDB" id="A0A918H9Z6"/>
<dbReference type="EMBL" id="BMSA01000004">
    <property type="protein sequence ID" value="GGT44850.1"/>
    <property type="molecule type" value="Genomic_DNA"/>
</dbReference>
<keyword evidence="1" id="KW-1133">Transmembrane helix</keyword>
<dbReference type="Proteomes" id="UP000646776">
    <property type="component" value="Unassembled WGS sequence"/>
</dbReference>
<evidence type="ECO:0000313" key="3">
    <source>
        <dbReference type="Proteomes" id="UP000646776"/>
    </source>
</evidence>
<reference evidence="2" key="1">
    <citation type="journal article" date="2014" name="Int. J. Syst. Evol. Microbiol.">
        <title>Complete genome sequence of Corynebacterium casei LMG S-19264T (=DSM 44701T), isolated from a smear-ripened cheese.</title>
        <authorList>
            <consortium name="US DOE Joint Genome Institute (JGI-PGF)"/>
            <person name="Walter F."/>
            <person name="Albersmeier A."/>
            <person name="Kalinowski J."/>
            <person name="Ruckert C."/>
        </authorList>
    </citation>
    <scope>NUCLEOTIDE SEQUENCE</scope>
    <source>
        <strain evidence="2">JCM 4125</strain>
    </source>
</reference>
<accession>A0A918H9Z6</accession>
<keyword evidence="1" id="KW-0472">Membrane</keyword>
<dbReference type="RefSeq" id="WP_189710223.1">
    <property type="nucleotide sequence ID" value="NZ_BMSA01000004.1"/>
</dbReference>
<name>A0A918H9Z6_9ACTN</name>
<protein>
    <submittedName>
        <fullName evidence="2">Uncharacterized protein</fullName>
    </submittedName>
</protein>
<proteinExistence type="predicted"/>
<keyword evidence="3" id="KW-1185">Reference proteome</keyword>
<feature type="transmembrane region" description="Helical" evidence="1">
    <location>
        <begin position="157"/>
        <end position="175"/>
    </location>
</feature>
<sequence>MRQTRRRLGTPRAAGIAGTVFAILMAAAIVLMRLALPGGADGADVAVNAGQRHTVRTALELLPYAGIAFLWFMGALREQAGAGEDRFVSTVFLGSGLVFVATLFASAAAAGALLAEGQDHSAFGRQFAYAMLTTYAMRMAAVFVFTASTIGHRLGVFPRPLVVLSYLAGLTLLVVGANLPWSELVFPGWALIVSVHILRGRRPDGSRPAGARPGAPA</sequence>
<evidence type="ECO:0000256" key="1">
    <source>
        <dbReference type="SAM" id="Phobius"/>
    </source>
</evidence>
<feature type="transmembrane region" description="Helical" evidence="1">
    <location>
        <begin position="88"/>
        <end position="115"/>
    </location>
</feature>
<gene>
    <name evidence="2" type="ORF">GCM10010226_21820</name>
</gene>
<evidence type="ECO:0000313" key="2">
    <source>
        <dbReference type="EMBL" id="GGT44850.1"/>
    </source>
</evidence>